<organism evidence="1 2">
    <name type="scientific">Helicostylum pulchrum</name>
    <dbReference type="NCBI Taxonomy" id="562976"/>
    <lineage>
        <taxon>Eukaryota</taxon>
        <taxon>Fungi</taxon>
        <taxon>Fungi incertae sedis</taxon>
        <taxon>Mucoromycota</taxon>
        <taxon>Mucoromycotina</taxon>
        <taxon>Mucoromycetes</taxon>
        <taxon>Mucorales</taxon>
        <taxon>Mucorineae</taxon>
        <taxon>Mucoraceae</taxon>
        <taxon>Helicostylum</taxon>
    </lineage>
</organism>
<gene>
    <name evidence="1" type="ORF">HPULCUR_011045</name>
</gene>
<reference evidence="1 2" key="1">
    <citation type="submission" date="2024-04" db="EMBL/GenBank/DDBJ databases">
        <title>genome sequences of Mucor flavus KT1a and Helicostylum pulchrum KT1b strains isolation_sourced from the surface of a dry-aged beef.</title>
        <authorList>
            <person name="Toyotome T."/>
            <person name="Hosono M."/>
            <person name="Torimaru M."/>
            <person name="Fukuda K."/>
            <person name="Mikami N."/>
        </authorList>
    </citation>
    <scope>NUCLEOTIDE SEQUENCE [LARGE SCALE GENOMIC DNA]</scope>
    <source>
        <strain evidence="1 2">KT1b</strain>
    </source>
</reference>
<protein>
    <submittedName>
        <fullName evidence="1">Uncharacterized protein</fullName>
    </submittedName>
</protein>
<comment type="caution">
    <text evidence="1">The sequence shown here is derived from an EMBL/GenBank/DDBJ whole genome shotgun (WGS) entry which is preliminary data.</text>
</comment>
<feature type="non-terminal residue" evidence="1">
    <location>
        <position position="1"/>
    </location>
</feature>
<sequence>IYDKCDLNLTPFKVQDNCPNLEDLRFFSDHLASESVMQHILDNNRGINLNFFLSLTSLDLCQPSLTTTYTKCLVDYFTNKLNRLDITIADQGMFNWIDIVGMKLALRLMEKAGGVDKTHVQFLLREEYEVRANDENNMTKYFKLLNSFRGARQTQCTAHFSDTIVDRRYLGYSFKYDSLGRLFVTYNLHISDLHESNTGDMTVPNKTSSIIGPEIFHILEIDLLRLHHDDDDVHRVLNYSLSNFPALQTLNITWNLHGFFLSSLSFGHKESKISSNQANRDINFLQMENIRPSKYLVDLLTTHLHNIEIVSLKAKYWGCDYNSPIIDLTGDRDTTTCYLNAALQYRSSITTLDIKNMCYLPKGGLFPFIKKFPKPTELTVTPICKEQFNVSELLEAASNLHILEVSGSNDLYSNHQKEDLKKPKVYLNLNSLNLTIGQITANDLVYIMEQAKHANVLNFNIEGVLGEVMYYTAGKEKFEINYRFGRYKRSVSQEGDAMKRMSLRRI</sequence>
<dbReference type="Proteomes" id="UP001476247">
    <property type="component" value="Unassembled WGS sequence"/>
</dbReference>
<name>A0ABP9YF19_9FUNG</name>
<accession>A0ABP9YF19</accession>
<evidence type="ECO:0000313" key="1">
    <source>
        <dbReference type="EMBL" id="GAA5805528.1"/>
    </source>
</evidence>
<proteinExistence type="predicted"/>
<keyword evidence="2" id="KW-1185">Reference proteome</keyword>
<evidence type="ECO:0000313" key="2">
    <source>
        <dbReference type="Proteomes" id="UP001476247"/>
    </source>
</evidence>
<dbReference type="EMBL" id="BAABUJ010000046">
    <property type="protein sequence ID" value="GAA5805528.1"/>
    <property type="molecule type" value="Genomic_DNA"/>
</dbReference>